<evidence type="ECO:0000256" key="9">
    <source>
        <dbReference type="ARBA" id="ARBA00022842"/>
    </source>
</evidence>
<dbReference type="Pfam" id="PF00224">
    <property type="entry name" value="PK"/>
    <property type="match status" value="1"/>
</dbReference>
<evidence type="ECO:0000256" key="7">
    <source>
        <dbReference type="ARBA" id="ARBA00022777"/>
    </source>
</evidence>
<evidence type="ECO:0000256" key="5">
    <source>
        <dbReference type="ARBA" id="ARBA00022723"/>
    </source>
</evidence>
<evidence type="ECO:0000313" key="17">
    <source>
        <dbReference type="Proteomes" id="UP001596091"/>
    </source>
</evidence>
<comment type="catalytic activity">
    <reaction evidence="13">
        <text>pyruvate + ATP = phosphoenolpyruvate + ADP + H(+)</text>
        <dbReference type="Rhea" id="RHEA:18157"/>
        <dbReference type="ChEBI" id="CHEBI:15361"/>
        <dbReference type="ChEBI" id="CHEBI:15378"/>
        <dbReference type="ChEBI" id="CHEBI:30616"/>
        <dbReference type="ChEBI" id="CHEBI:58702"/>
        <dbReference type="ChEBI" id="CHEBI:456216"/>
        <dbReference type="EC" id="2.7.1.40"/>
    </reaction>
</comment>
<dbReference type="EC" id="2.7.1.40" evidence="3 12"/>
<dbReference type="InterPro" id="IPR036918">
    <property type="entry name" value="Pyrv_Knase_C_sf"/>
</dbReference>
<accession>A0ABW1EBF1</accession>
<dbReference type="InterPro" id="IPR015813">
    <property type="entry name" value="Pyrv/PenolPyrv_kinase-like_dom"/>
</dbReference>
<dbReference type="InterPro" id="IPR001697">
    <property type="entry name" value="Pyr_Knase"/>
</dbReference>
<evidence type="ECO:0000256" key="3">
    <source>
        <dbReference type="ARBA" id="ARBA00012142"/>
    </source>
</evidence>
<evidence type="ECO:0000256" key="4">
    <source>
        <dbReference type="ARBA" id="ARBA00022679"/>
    </source>
</evidence>
<dbReference type="GO" id="GO:0016301">
    <property type="term" value="F:kinase activity"/>
    <property type="evidence" value="ECO:0007669"/>
    <property type="project" value="UniProtKB-KW"/>
</dbReference>
<keyword evidence="7 13" id="KW-0418">Kinase</keyword>
<comment type="similarity">
    <text evidence="2 13">Belongs to the pyruvate kinase family.</text>
</comment>
<dbReference type="Gene3D" id="3.40.1380.20">
    <property type="entry name" value="Pyruvate kinase, C-terminal domain"/>
    <property type="match status" value="1"/>
</dbReference>
<reference evidence="17" key="1">
    <citation type="journal article" date="2019" name="Int. J. Syst. Evol. Microbiol.">
        <title>The Global Catalogue of Microorganisms (GCM) 10K type strain sequencing project: providing services to taxonomists for standard genome sequencing and annotation.</title>
        <authorList>
            <consortium name="The Broad Institute Genomics Platform"/>
            <consortium name="The Broad Institute Genome Sequencing Center for Infectious Disease"/>
            <person name="Wu L."/>
            <person name="Ma J."/>
        </authorList>
    </citation>
    <scope>NUCLEOTIDE SEQUENCE [LARGE SCALE GENOMIC DNA]</scope>
    <source>
        <strain evidence="17">JCM 4087</strain>
    </source>
</reference>
<dbReference type="SUPFAM" id="SSF51621">
    <property type="entry name" value="Phosphoenolpyruvate/pyruvate domain"/>
    <property type="match status" value="1"/>
</dbReference>
<dbReference type="NCBIfam" id="NF004978">
    <property type="entry name" value="PRK06354.1"/>
    <property type="match status" value="1"/>
</dbReference>
<keyword evidence="10 13" id="KW-0324">Glycolysis</keyword>
<keyword evidence="17" id="KW-1185">Reference proteome</keyword>
<dbReference type="RefSeq" id="WP_263333938.1">
    <property type="nucleotide sequence ID" value="NZ_JAGSYH010000002.1"/>
</dbReference>
<proteinExistence type="inferred from homology"/>
<dbReference type="Gene3D" id="3.20.20.60">
    <property type="entry name" value="Phosphoenolpyruvate-binding domains"/>
    <property type="match status" value="1"/>
</dbReference>
<dbReference type="SUPFAM" id="SSF50800">
    <property type="entry name" value="PK beta-barrel domain-like"/>
    <property type="match status" value="1"/>
</dbReference>
<dbReference type="PANTHER" id="PTHR11817">
    <property type="entry name" value="PYRUVATE KINASE"/>
    <property type="match status" value="1"/>
</dbReference>
<keyword evidence="4 13" id="KW-0808">Transferase</keyword>
<evidence type="ECO:0000256" key="6">
    <source>
        <dbReference type="ARBA" id="ARBA00022741"/>
    </source>
</evidence>
<keyword evidence="9 13" id="KW-0460">Magnesium</keyword>
<name>A0ABW1EBF1_9BACT</name>
<evidence type="ECO:0000256" key="12">
    <source>
        <dbReference type="NCBIfam" id="TIGR01064"/>
    </source>
</evidence>
<dbReference type="SUPFAM" id="SSF52935">
    <property type="entry name" value="PK C-terminal domain-like"/>
    <property type="match status" value="1"/>
</dbReference>
<dbReference type="InterPro" id="IPR015793">
    <property type="entry name" value="Pyrv_Knase_brl"/>
</dbReference>
<dbReference type="Pfam" id="PF02887">
    <property type="entry name" value="PK_C"/>
    <property type="match status" value="1"/>
</dbReference>
<gene>
    <name evidence="16" type="primary">pyk</name>
    <name evidence="16" type="ORF">ACFPT7_03355</name>
</gene>
<keyword evidence="5" id="KW-0479">Metal-binding</keyword>
<dbReference type="NCBIfam" id="NF004491">
    <property type="entry name" value="PRK05826.1"/>
    <property type="match status" value="1"/>
</dbReference>
<dbReference type="Gene3D" id="2.40.33.10">
    <property type="entry name" value="PK beta-barrel domain-like"/>
    <property type="match status" value="1"/>
</dbReference>
<feature type="domain" description="Pyruvate kinase barrel" evidence="14">
    <location>
        <begin position="15"/>
        <end position="336"/>
    </location>
</feature>
<protein>
    <recommendedName>
        <fullName evidence="3 12">Pyruvate kinase</fullName>
        <ecNumber evidence="3 12">2.7.1.40</ecNumber>
    </recommendedName>
</protein>
<keyword evidence="6" id="KW-0547">Nucleotide-binding</keyword>
<evidence type="ECO:0000256" key="10">
    <source>
        <dbReference type="ARBA" id="ARBA00023152"/>
    </source>
</evidence>
<evidence type="ECO:0000259" key="15">
    <source>
        <dbReference type="Pfam" id="PF02887"/>
    </source>
</evidence>
<evidence type="ECO:0000256" key="1">
    <source>
        <dbReference type="ARBA" id="ARBA00004997"/>
    </source>
</evidence>
<dbReference type="PRINTS" id="PR01050">
    <property type="entry name" value="PYRUVTKNASE"/>
</dbReference>
<sequence>MSTADILFTQATSPRRAKIVATLGPASNTEPVFRELVRAGLDVVRLNFSHGTHDEKRALIQMIRKVSREERKPLCILGDLQGPKIRTSKLVDHKPVQLIAGERITITPRELEGTASLVGTTFKTLAENVEQGSRILLSDGLIELRVVEVDGDDVVCEIVNGGKLGENKGINLPGIAVRVPSLTEKDAIDLEFALRNGVDAIAVSFVRTAEDINLVRNRVSALGGATWIIAKLEKPQAIEHLDAILQVTDGIMVARGDLGVEVPPEKVPAIQKQIIRLAADYRKPVITATQMLESMIDNPRPTRAEVSDVANAIYDGSDAVMLSGESAMGAYPVEAVRMMARIVAETEKNINSARAAGVAPTRPRHRTLSVAETICEATAHAAEDLDLRGIAIFTETGATAIKLSKYQPVAPIYAFSSIEVTINRLNLLWGVVPVSCAKVSATEIMVELAETLLEQNNYARKGEIVAIIAGTGTKSGSTNFLRLHKLGDRIHRMVAAPVAATVGV</sequence>
<evidence type="ECO:0000256" key="11">
    <source>
        <dbReference type="ARBA" id="ARBA00023317"/>
    </source>
</evidence>
<feature type="domain" description="Pyruvate kinase C-terminal" evidence="15">
    <location>
        <begin position="372"/>
        <end position="484"/>
    </location>
</feature>
<comment type="pathway">
    <text evidence="1 13">Carbohydrate degradation; glycolysis; pyruvate from D-glyceraldehyde 3-phosphate: step 5/5.</text>
</comment>
<dbReference type="InterPro" id="IPR011037">
    <property type="entry name" value="Pyrv_Knase-like_insert_dom_sf"/>
</dbReference>
<keyword evidence="11 16" id="KW-0670">Pyruvate</keyword>
<evidence type="ECO:0000256" key="2">
    <source>
        <dbReference type="ARBA" id="ARBA00008663"/>
    </source>
</evidence>
<dbReference type="GO" id="GO:0004743">
    <property type="term" value="F:pyruvate kinase activity"/>
    <property type="evidence" value="ECO:0007669"/>
    <property type="project" value="UniProtKB-EC"/>
</dbReference>
<dbReference type="InterPro" id="IPR040442">
    <property type="entry name" value="Pyrv_kinase-like_dom_sf"/>
</dbReference>
<organism evidence="16 17">
    <name type="scientific">Acidicapsa dinghuensis</name>
    <dbReference type="NCBI Taxonomy" id="2218256"/>
    <lineage>
        <taxon>Bacteria</taxon>
        <taxon>Pseudomonadati</taxon>
        <taxon>Acidobacteriota</taxon>
        <taxon>Terriglobia</taxon>
        <taxon>Terriglobales</taxon>
        <taxon>Acidobacteriaceae</taxon>
        <taxon>Acidicapsa</taxon>
    </lineage>
</organism>
<dbReference type="InterPro" id="IPR015806">
    <property type="entry name" value="Pyrv_Knase_insert_dom_sf"/>
</dbReference>
<evidence type="ECO:0000313" key="16">
    <source>
        <dbReference type="EMBL" id="MFC5861320.1"/>
    </source>
</evidence>
<evidence type="ECO:0000256" key="13">
    <source>
        <dbReference type="RuleBase" id="RU000504"/>
    </source>
</evidence>
<dbReference type="EMBL" id="JBHSPH010000001">
    <property type="protein sequence ID" value="MFC5861320.1"/>
    <property type="molecule type" value="Genomic_DNA"/>
</dbReference>
<keyword evidence="8" id="KW-0067">ATP-binding</keyword>
<comment type="caution">
    <text evidence="16">The sequence shown here is derived from an EMBL/GenBank/DDBJ whole genome shotgun (WGS) entry which is preliminary data.</text>
</comment>
<evidence type="ECO:0000256" key="8">
    <source>
        <dbReference type="ARBA" id="ARBA00022840"/>
    </source>
</evidence>
<dbReference type="NCBIfam" id="TIGR01064">
    <property type="entry name" value="pyruv_kin"/>
    <property type="match status" value="1"/>
</dbReference>
<evidence type="ECO:0000259" key="14">
    <source>
        <dbReference type="Pfam" id="PF00224"/>
    </source>
</evidence>
<dbReference type="Proteomes" id="UP001596091">
    <property type="component" value="Unassembled WGS sequence"/>
</dbReference>
<dbReference type="InterPro" id="IPR015795">
    <property type="entry name" value="Pyrv_Knase_C"/>
</dbReference>